<dbReference type="STRING" id="83771.SAMN02910357_02354"/>
<dbReference type="Proteomes" id="UP000242432">
    <property type="component" value="Unassembled WGS sequence"/>
</dbReference>
<dbReference type="AlphaFoldDB" id="A0A1T4VSK5"/>
<dbReference type="GO" id="GO:0016787">
    <property type="term" value="F:hydrolase activity"/>
    <property type="evidence" value="ECO:0007669"/>
    <property type="project" value="UniProtKB-KW"/>
</dbReference>
<accession>A0A1T4VSK5</accession>
<dbReference type="RefSeq" id="WP_078929342.1">
    <property type="nucleotide sequence ID" value="NZ_FUXX01000045.1"/>
</dbReference>
<organism evidence="3 4">
    <name type="scientific">Succinivibrio dextrinosolvens DSM 3072</name>
    <dbReference type="NCBI Taxonomy" id="1123324"/>
    <lineage>
        <taxon>Bacteria</taxon>
        <taxon>Pseudomonadati</taxon>
        <taxon>Pseudomonadota</taxon>
        <taxon>Gammaproteobacteria</taxon>
        <taxon>Aeromonadales</taxon>
        <taxon>Succinivibrionaceae</taxon>
        <taxon>Succinivibrio</taxon>
    </lineage>
</organism>
<evidence type="ECO:0000259" key="2">
    <source>
        <dbReference type="Pfam" id="PF12706"/>
    </source>
</evidence>
<dbReference type="InterPro" id="IPR050114">
    <property type="entry name" value="UPF0173_UPF0282_UlaG_hydrolase"/>
</dbReference>
<dbReference type="PANTHER" id="PTHR43546">
    <property type="entry name" value="UPF0173 METAL-DEPENDENT HYDROLASE MJ1163-RELATED"/>
    <property type="match status" value="1"/>
</dbReference>
<dbReference type="Gene3D" id="3.60.15.10">
    <property type="entry name" value="Ribonuclease Z/Hydroxyacylglutathione hydrolase-like"/>
    <property type="match status" value="1"/>
</dbReference>
<dbReference type="PANTHER" id="PTHR43546:SF9">
    <property type="entry name" value="L-ASCORBATE-6-PHOSPHATE LACTONASE ULAG-RELATED"/>
    <property type="match status" value="1"/>
</dbReference>
<feature type="domain" description="Metallo-beta-lactamase" evidence="2">
    <location>
        <begin position="43"/>
        <end position="246"/>
    </location>
</feature>
<evidence type="ECO:0000256" key="1">
    <source>
        <dbReference type="ARBA" id="ARBA00022801"/>
    </source>
</evidence>
<evidence type="ECO:0000313" key="4">
    <source>
        <dbReference type="Proteomes" id="UP000242432"/>
    </source>
</evidence>
<dbReference type="Pfam" id="PF12706">
    <property type="entry name" value="Lactamase_B_2"/>
    <property type="match status" value="1"/>
</dbReference>
<dbReference type="SUPFAM" id="SSF56281">
    <property type="entry name" value="Metallo-hydrolase/oxidoreductase"/>
    <property type="match status" value="1"/>
</dbReference>
<evidence type="ECO:0000313" key="3">
    <source>
        <dbReference type="EMBL" id="SKA67946.1"/>
    </source>
</evidence>
<dbReference type="InterPro" id="IPR036866">
    <property type="entry name" value="RibonucZ/Hydroxyglut_hydro"/>
</dbReference>
<dbReference type="InterPro" id="IPR001279">
    <property type="entry name" value="Metallo-B-lactamas"/>
</dbReference>
<keyword evidence="1" id="KW-0378">Hydrolase</keyword>
<keyword evidence="4" id="KW-1185">Reference proteome</keyword>
<dbReference type="EMBL" id="FUXX01000045">
    <property type="protein sequence ID" value="SKA67946.1"/>
    <property type="molecule type" value="Genomic_DNA"/>
</dbReference>
<proteinExistence type="predicted"/>
<protein>
    <submittedName>
        <fullName evidence="3">L-ascorbate metabolism protein UlaG, beta-lactamase superfamily</fullName>
    </submittedName>
</protein>
<gene>
    <name evidence="3" type="ORF">SAMN02745213_01996</name>
</gene>
<reference evidence="4" key="1">
    <citation type="submission" date="2017-02" db="EMBL/GenBank/DDBJ databases">
        <authorList>
            <person name="Varghese N."/>
            <person name="Submissions S."/>
        </authorList>
    </citation>
    <scope>NUCLEOTIDE SEQUENCE [LARGE SCALE GENOMIC DNA]</scope>
    <source>
        <strain evidence="4">DSM 3072</strain>
    </source>
</reference>
<sequence length="284" mass="32230">MLKKILSGIILLAGISLGIAHAEVSYQHIRNATGKLRYNDVTFLIDPMLAEKGYYEGFAGTFNSELRNPILELPDTPENILKDVDAVVVTHTHLDHWDDIAVKLIDKTMPIIVQNESDATFIKKQGFKDVRILASSLEFKGVMLNHIEGLHGPELLFADPLYKEAMMNTMGIVFRKNNEKTTFVIGDTIWTGLTDLALKQYTPDLIVMNTGYAKVLDYNEGIIMGTEDVKKMVEKMPNSKIIAVHMDAINHCTVSRKNMRDFVKFHHFDKNVWIPYEGDIKTYK</sequence>
<name>A0A1T4VSK5_9GAMM</name>